<dbReference type="PANTHER" id="PTHR35270">
    <property type="entry name" value="FUSELESS, ISOFORM A"/>
    <property type="match status" value="1"/>
</dbReference>
<feature type="compositionally biased region" description="Low complexity" evidence="1">
    <location>
        <begin position="163"/>
        <end position="182"/>
    </location>
</feature>
<evidence type="ECO:0000313" key="3">
    <source>
        <dbReference type="EMBL" id="CAF1970770.1"/>
    </source>
</evidence>
<feature type="transmembrane region" description="Helical" evidence="2">
    <location>
        <begin position="306"/>
        <end position="324"/>
    </location>
</feature>
<keyword evidence="2" id="KW-1133">Transmembrane helix</keyword>
<dbReference type="Pfam" id="PF15993">
    <property type="entry name" value="Fuseless"/>
    <property type="match status" value="1"/>
</dbReference>
<dbReference type="Proteomes" id="UP000663887">
    <property type="component" value="Unassembled WGS sequence"/>
</dbReference>
<feature type="transmembrane region" description="Helical" evidence="2">
    <location>
        <begin position="469"/>
        <end position="490"/>
    </location>
</feature>
<keyword evidence="2" id="KW-0472">Membrane</keyword>
<feature type="transmembrane region" description="Helical" evidence="2">
    <location>
        <begin position="394"/>
        <end position="415"/>
    </location>
</feature>
<reference evidence="3" key="1">
    <citation type="submission" date="2021-02" db="EMBL/GenBank/DDBJ databases">
        <authorList>
            <person name="Nowell W R."/>
        </authorList>
    </citation>
    <scope>NUCLEOTIDE SEQUENCE</scope>
</reference>
<feature type="compositionally biased region" description="Polar residues" evidence="1">
    <location>
        <begin position="574"/>
        <end position="594"/>
    </location>
</feature>
<feature type="region of interest" description="Disordered" evidence="1">
    <location>
        <begin position="41"/>
        <end position="65"/>
    </location>
</feature>
<evidence type="ECO:0000256" key="2">
    <source>
        <dbReference type="SAM" id="Phobius"/>
    </source>
</evidence>
<dbReference type="EMBL" id="CAJNRG010000089">
    <property type="protein sequence ID" value="CAF1970770.1"/>
    <property type="molecule type" value="Genomic_DNA"/>
</dbReference>
<proteinExistence type="predicted"/>
<feature type="region of interest" description="Disordered" evidence="1">
    <location>
        <begin position="162"/>
        <end position="184"/>
    </location>
</feature>
<name>A0A816LT31_9BILA</name>
<feature type="transmembrane region" description="Helical" evidence="2">
    <location>
        <begin position="234"/>
        <end position="254"/>
    </location>
</feature>
<dbReference type="PANTHER" id="PTHR35270:SF2">
    <property type="entry name" value="FUSELESS, ISOFORM A"/>
    <property type="match status" value="1"/>
</dbReference>
<evidence type="ECO:0000256" key="1">
    <source>
        <dbReference type="SAM" id="MobiDB-lite"/>
    </source>
</evidence>
<feature type="transmembrane region" description="Helical" evidence="2">
    <location>
        <begin position="361"/>
        <end position="379"/>
    </location>
</feature>
<comment type="caution">
    <text evidence="3">The sequence shown here is derived from an EMBL/GenBank/DDBJ whole genome shotgun (WGS) entry which is preliminary data.</text>
</comment>
<accession>A0A816LT31</accession>
<gene>
    <name evidence="3" type="ORF">XDN619_LOCUS1866</name>
</gene>
<dbReference type="InterPro" id="IPR032751">
    <property type="entry name" value="Fuseless"/>
</dbReference>
<feature type="region of interest" description="Disordered" evidence="1">
    <location>
        <begin position="568"/>
        <end position="594"/>
    </location>
</feature>
<sequence length="614" mass="69464">MDAYLLSYKIPYSALPQAIPIGIHIIGCMERITNTLNSADSAPIVSSSTTPSDDDEDDVDDHHKVPTSSSYLNFITTINGVVPPHTNVKINNNDNDSVTTDDLSYAIQPSTSATTLYTSQYNAYLNLNTSISETSIDQPLIEQDQTILPIYTSPINNDVERIVSSSPSTTSSSSSSSSSVSSNGSLVQNRRSHITLYVSDMLISAFIITPFVNIHWRGAWDLLDIHLLPDYPTISALISLGIGYLMLYTLYLTQNCLQNFYEKNRHNILGVIMTRLYTLILALAYIHQWRGLWNLIDLTSNEWYHLLAETGASVTFLLLMKSVYNLNSAPFLIGIDTDSYFLLDSKYTVTTNRFLQYHFDFFYYELVEAPLLTIAWRGLYNLSDNYICPDNRQLSMLISFVSGYVLFFILALIQVPVVQCLLKQHRPLLHTFVSNIFHLIAFLSVVQIWRSLWIVCEQYLNIPEYHNTTLWLCYGVSFLVLTCGLAACSLNGPGGSKDSYVDEEPMLLFKFDYFSTLLRLQRTDENIPNQASSHSGIILWLIVHILRRQQQRRNSLINQSRRNTIQSVDVPPSASENGRLSHLKTNQGSICRSPDISSTETIVVGKRPYRFEPP</sequence>
<dbReference type="AlphaFoldDB" id="A0A816LT31"/>
<feature type="transmembrane region" description="Helical" evidence="2">
    <location>
        <begin position="194"/>
        <end position="214"/>
    </location>
</feature>
<feature type="transmembrane region" description="Helical" evidence="2">
    <location>
        <begin position="266"/>
        <end position="286"/>
    </location>
</feature>
<feature type="transmembrane region" description="Helical" evidence="2">
    <location>
        <begin position="427"/>
        <end position="449"/>
    </location>
</feature>
<protein>
    <submittedName>
        <fullName evidence="3">Uncharacterized protein</fullName>
    </submittedName>
</protein>
<evidence type="ECO:0000313" key="4">
    <source>
        <dbReference type="Proteomes" id="UP000663887"/>
    </source>
</evidence>
<keyword evidence="2" id="KW-0812">Transmembrane</keyword>
<organism evidence="3 4">
    <name type="scientific">Rotaria magnacalcarata</name>
    <dbReference type="NCBI Taxonomy" id="392030"/>
    <lineage>
        <taxon>Eukaryota</taxon>
        <taxon>Metazoa</taxon>
        <taxon>Spiralia</taxon>
        <taxon>Gnathifera</taxon>
        <taxon>Rotifera</taxon>
        <taxon>Eurotatoria</taxon>
        <taxon>Bdelloidea</taxon>
        <taxon>Philodinida</taxon>
        <taxon>Philodinidae</taxon>
        <taxon>Rotaria</taxon>
    </lineage>
</organism>